<dbReference type="SUPFAM" id="SSF52821">
    <property type="entry name" value="Rhodanese/Cell cycle control phosphatase"/>
    <property type="match status" value="2"/>
</dbReference>
<comment type="caution">
    <text evidence="4">The sequence shown here is derived from an EMBL/GenBank/DDBJ whole genome shotgun (WGS) entry which is preliminary data.</text>
</comment>
<dbReference type="InterPro" id="IPR045078">
    <property type="entry name" value="TST/MPST-like"/>
</dbReference>
<dbReference type="RefSeq" id="WP_116270829.1">
    <property type="nucleotide sequence ID" value="NZ_BGZJ01000002.1"/>
</dbReference>
<dbReference type="Gene3D" id="3.40.250.10">
    <property type="entry name" value="Rhodanese-like domain"/>
    <property type="match status" value="2"/>
</dbReference>
<keyword evidence="1 4" id="KW-0808">Transferase</keyword>
<dbReference type="CDD" id="cd01449">
    <property type="entry name" value="TST_Repeat_2"/>
    <property type="match status" value="1"/>
</dbReference>
<dbReference type="GO" id="GO:0004792">
    <property type="term" value="F:thiosulfate-cyanide sulfurtransferase activity"/>
    <property type="evidence" value="ECO:0007669"/>
    <property type="project" value="TreeGrafter"/>
</dbReference>
<evidence type="ECO:0000256" key="1">
    <source>
        <dbReference type="ARBA" id="ARBA00022679"/>
    </source>
</evidence>
<dbReference type="Proteomes" id="UP000266091">
    <property type="component" value="Unassembled WGS sequence"/>
</dbReference>
<dbReference type="InterPro" id="IPR036873">
    <property type="entry name" value="Rhodanese-like_dom_sf"/>
</dbReference>
<evidence type="ECO:0000313" key="4">
    <source>
        <dbReference type="EMBL" id="GBO94585.1"/>
    </source>
</evidence>
<dbReference type="Pfam" id="PF00581">
    <property type="entry name" value="Rhodanese"/>
    <property type="match status" value="2"/>
</dbReference>
<dbReference type="SMART" id="SM00450">
    <property type="entry name" value="RHOD"/>
    <property type="match status" value="2"/>
</dbReference>
<sequence length="285" mass="31108">MRQSAYPLITAPCLKGVLEDGKNHVVIIDVRSNLVHPEKGREAYLESHIPGAVFADMETDVAGLKTGTNGRHPFPNLEAFAEKMRSFGVRKDTFVILYDGGEANFASRLWFTFRAAGHGDIRVLNGGFKAWVDAGLPVTKEIPTPIKGDFEVGEPLERVFTKEEIEKNLESGEYLLVDARSNDRFHGKNETMDPKGGHIPGAFNHPSTSNIGPDGYFLRKGELKEGFKAVLDAAAGKPIINYCGSGVTACCNHLAMEDVGIQPAGVYIGSWSEWIADPKHPLATE</sequence>
<protein>
    <submittedName>
        <fullName evidence="4">Sulfurtransferase</fullName>
    </submittedName>
</protein>
<evidence type="ECO:0000313" key="5">
    <source>
        <dbReference type="Proteomes" id="UP000266091"/>
    </source>
</evidence>
<keyword evidence="2" id="KW-0677">Repeat</keyword>
<dbReference type="EMBL" id="BGZJ01000002">
    <property type="protein sequence ID" value="GBO94585.1"/>
    <property type="molecule type" value="Genomic_DNA"/>
</dbReference>
<proteinExistence type="predicted"/>
<dbReference type="PROSITE" id="PS50206">
    <property type="entry name" value="RHODANESE_3"/>
    <property type="match status" value="2"/>
</dbReference>
<feature type="domain" description="Rhodanese" evidence="3">
    <location>
        <begin position="170"/>
        <end position="283"/>
    </location>
</feature>
<dbReference type="InterPro" id="IPR001763">
    <property type="entry name" value="Rhodanese-like_dom"/>
</dbReference>
<feature type="domain" description="Rhodanese" evidence="3">
    <location>
        <begin position="21"/>
        <end position="140"/>
    </location>
</feature>
<accession>A0A388SEI8</accession>
<evidence type="ECO:0000259" key="3">
    <source>
        <dbReference type="PROSITE" id="PS50206"/>
    </source>
</evidence>
<gene>
    <name evidence="4" type="ORF">MESMUL_19390</name>
</gene>
<dbReference type="OrthoDB" id="9781034at2"/>
<reference evidence="4 5" key="1">
    <citation type="journal article" date="2018" name="Int. J. Syst. Evol. Microbiol.">
        <title>Mesosutterella multiformis gen. nov., sp. nov., a member of the family Sutterellaceae and Sutterella megalosphaeroides sp. nov., isolated from human faeces.</title>
        <authorList>
            <person name="Sakamoto M."/>
            <person name="Ikeyama N."/>
            <person name="Kunihiro T."/>
            <person name="Iino T."/>
            <person name="Yuki M."/>
            <person name="Ohkuma M."/>
        </authorList>
    </citation>
    <scope>NUCLEOTIDE SEQUENCE [LARGE SCALE GENOMIC DNA]</scope>
    <source>
        <strain evidence="4 5">4NBBH2</strain>
    </source>
</reference>
<dbReference type="CDD" id="cd01448">
    <property type="entry name" value="TST_Repeat_1"/>
    <property type="match status" value="1"/>
</dbReference>
<name>A0A388SEI8_9BURK</name>
<evidence type="ECO:0000256" key="2">
    <source>
        <dbReference type="ARBA" id="ARBA00022737"/>
    </source>
</evidence>
<organism evidence="4 5">
    <name type="scientific">Mesosutterella multiformis</name>
    <dbReference type="NCBI Taxonomy" id="2259133"/>
    <lineage>
        <taxon>Bacteria</taxon>
        <taxon>Pseudomonadati</taxon>
        <taxon>Pseudomonadota</taxon>
        <taxon>Betaproteobacteria</taxon>
        <taxon>Burkholderiales</taxon>
        <taxon>Sutterellaceae</taxon>
        <taxon>Mesosutterella</taxon>
    </lineage>
</organism>
<keyword evidence="5" id="KW-1185">Reference proteome</keyword>
<dbReference type="PANTHER" id="PTHR11364:SF27">
    <property type="entry name" value="SULFURTRANSFERASE"/>
    <property type="match status" value="1"/>
</dbReference>
<dbReference type="AlphaFoldDB" id="A0A388SEI8"/>
<dbReference type="PANTHER" id="PTHR11364">
    <property type="entry name" value="THIOSULFATE SULFERTANSFERASE"/>
    <property type="match status" value="1"/>
</dbReference>